<dbReference type="WBParaSite" id="nRc.2.0.1.t08497-RA">
    <property type="protein sequence ID" value="nRc.2.0.1.t08497-RA"/>
    <property type="gene ID" value="nRc.2.0.1.g08497"/>
</dbReference>
<evidence type="ECO:0000256" key="2">
    <source>
        <dbReference type="SAM" id="SignalP"/>
    </source>
</evidence>
<dbReference type="GO" id="GO:0008234">
    <property type="term" value="F:cysteine-type peptidase activity"/>
    <property type="evidence" value="ECO:0007669"/>
    <property type="project" value="InterPro"/>
</dbReference>
<comment type="similarity">
    <text evidence="1">Belongs to the peptidase C1 family.</text>
</comment>
<protein>
    <submittedName>
        <fullName evidence="5">Peptidase C1A papain C-terminal domain-containing protein</fullName>
    </submittedName>
</protein>
<dbReference type="PANTHER" id="PTHR12411">
    <property type="entry name" value="CYSTEINE PROTEASE FAMILY C1-RELATED"/>
    <property type="match status" value="1"/>
</dbReference>
<dbReference type="AlphaFoldDB" id="A0A915I2Z3"/>
<evidence type="ECO:0000313" key="5">
    <source>
        <dbReference type="WBParaSite" id="nRc.2.0.1.t08497-RA"/>
    </source>
</evidence>
<dbReference type="InterPro" id="IPR013128">
    <property type="entry name" value="Peptidase_C1A"/>
</dbReference>
<dbReference type="SMART" id="SM00645">
    <property type="entry name" value="Pept_C1"/>
    <property type="match status" value="1"/>
</dbReference>
<dbReference type="GO" id="GO:0006508">
    <property type="term" value="P:proteolysis"/>
    <property type="evidence" value="ECO:0007669"/>
    <property type="project" value="InterPro"/>
</dbReference>
<dbReference type="Proteomes" id="UP000887565">
    <property type="component" value="Unplaced"/>
</dbReference>
<organism evidence="4 5">
    <name type="scientific">Romanomermis culicivorax</name>
    <name type="common">Nematode worm</name>
    <dbReference type="NCBI Taxonomy" id="13658"/>
    <lineage>
        <taxon>Eukaryota</taxon>
        <taxon>Metazoa</taxon>
        <taxon>Ecdysozoa</taxon>
        <taxon>Nematoda</taxon>
        <taxon>Enoplea</taxon>
        <taxon>Dorylaimia</taxon>
        <taxon>Mermithida</taxon>
        <taxon>Mermithoidea</taxon>
        <taxon>Mermithidae</taxon>
        <taxon>Romanomermis</taxon>
    </lineage>
</organism>
<dbReference type="SUPFAM" id="SSF54001">
    <property type="entry name" value="Cysteine proteinases"/>
    <property type="match status" value="1"/>
</dbReference>
<evidence type="ECO:0000256" key="1">
    <source>
        <dbReference type="ARBA" id="ARBA00008455"/>
    </source>
</evidence>
<evidence type="ECO:0000259" key="3">
    <source>
        <dbReference type="SMART" id="SM00645"/>
    </source>
</evidence>
<keyword evidence="4" id="KW-1185">Reference proteome</keyword>
<proteinExistence type="inferred from homology"/>
<feature type="signal peptide" evidence="2">
    <location>
        <begin position="1"/>
        <end position="16"/>
    </location>
</feature>
<feature type="domain" description="Peptidase C1A papain C-terminal" evidence="3">
    <location>
        <begin position="108"/>
        <end position="289"/>
    </location>
</feature>
<dbReference type="InterPro" id="IPR038765">
    <property type="entry name" value="Papain-like_cys_pep_sf"/>
</dbReference>
<dbReference type="Pfam" id="PF00112">
    <property type="entry name" value="Peptidase_C1"/>
    <property type="match status" value="1"/>
</dbReference>
<feature type="chain" id="PRO_5037471597" evidence="2">
    <location>
        <begin position="17"/>
        <end position="329"/>
    </location>
</feature>
<keyword evidence="2" id="KW-0732">Signal</keyword>
<accession>A0A915I2Z3</accession>
<name>A0A915I2Z3_ROMCU</name>
<dbReference type="Gene3D" id="3.90.70.10">
    <property type="entry name" value="Cysteine proteinases"/>
    <property type="match status" value="1"/>
</dbReference>
<reference evidence="5" key="1">
    <citation type="submission" date="2022-11" db="UniProtKB">
        <authorList>
            <consortium name="WormBaseParasite"/>
        </authorList>
    </citation>
    <scope>IDENTIFICATION</scope>
</reference>
<dbReference type="InterPro" id="IPR000668">
    <property type="entry name" value="Peptidase_C1A_C"/>
</dbReference>
<evidence type="ECO:0000313" key="4">
    <source>
        <dbReference type="Proteomes" id="UP000887565"/>
    </source>
</evidence>
<sequence>MQISYLVLVFITKFAAFDCLLYELVGQGLLNGLLSRPPPWVPKLNPIFVGLDLDDIKSKFLGAKPFLDLTKLKTALDTGLSPKEPQLGTIEASTFWRRKRAASAKNNLPTSFDWRQSTKCKSFMHVRKQSCSDCWAVSSAAAISDRYCLYTNQNLYFSARELGACVYKGSGGGCDGGYASDAFQFFKKTGIVQGGDPTLSDEPKGCLPYQTMTSKSVCPMKCDDGSAFGGMKSEYGMEIVVNRFERKTKKVVRTEKGTLINSHRIKHEDKKKLSRKTGETEETLAHRPLRRFKFPTCREEELQNVVIMAVESLAAVEILVALVVQIHQP</sequence>